<evidence type="ECO:0000313" key="2">
    <source>
        <dbReference type="EMBL" id="KAF5855852.1"/>
    </source>
</evidence>
<organism evidence="2 3">
    <name type="scientific">Petromyces alliaceus</name>
    <name type="common">Aspergillus alliaceus</name>
    <dbReference type="NCBI Taxonomy" id="209559"/>
    <lineage>
        <taxon>Eukaryota</taxon>
        <taxon>Fungi</taxon>
        <taxon>Dikarya</taxon>
        <taxon>Ascomycota</taxon>
        <taxon>Pezizomycotina</taxon>
        <taxon>Eurotiomycetes</taxon>
        <taxon>Eurotiomycetidae</taxon>
        <taxon>Eurotiales</taxon>
        <taxon>Aspergillaceae</taxon>
        <taxon>Aspergillus</taxon>
        <taxon>Aspergillus subgen. Circumdati</taxon>
    </lineage>
</organism>
<gene>
    <name evidence="2" type="ORF">ETB97_008316</name>
</gene>
<dbReference type="Proteomes" id="UP000541154">
    <property type="component" value="Unassembled WGS sequence"/>
</dbReference>
<feature type="region of interest" description="Disordered" evidence="1">
    <location>
        <begin position="123"/>
        <end position="144"/>
    </location>
</feature>
<sequence length="172" mass="19255">MRHDLGHRLVHLFKEVPRHPHPVAMHRDHAVRIPVLRAPAVAGMMTPGEEKRARQRAEAVAVVQRAQELEGAEVHPDQTYKIALAAVFITIEANAIIICNSLPYLRQFLRYYAPRWVGDNLSSRRKSSVESPVPIRKPGLSQLQDDVERAITHTEGTASLDGNTEQGPKKVV</sequence>
<feature type="compositionally biased region" description="Polar residues" evidence="1">
    <location>
        <begin position="154"/>
        <end position="166"/>
    </location>
</feature>
<keyword evidence="3" id="KW-1185">Reference proteome</keyword>
<evidence type="ECO:0000256" key="1">
    <source>
        <dbReference type="SAM" id="MobiDB-lite"/>
    </source>
</evidence>
<accession>A0A8H5ZV57</accession>
<name>A0A8H5ZV57_PETAA</name>
<dbReference type="AlphaFoldDB" id="A0A8H5ZV57"/>
<evidence type="ECO:0000313" key="3">
    <source>
        <dbReference type="Proteomes" id="UP000541154"/>
    </source>
</evidence>
<protein>
    <submittedName>
        <fullName evidence="2">Uncharacterized protein</fullName>
    </submittedName>
</protein>
<comment type="caution">
    <text evidence="2">The sequence shown here is derived from an EMBL/GenBank/DDBJ whole genome shotgun (WGS) entry which is preliminary data.</text>
</comment>
<feature type="region of interest" description="Disordered" evidence="1">
    <location>
        <begin position="153"/>
        <end position="172"/>
    </location>
</feature>
<proteinExistence type="predicted"/>
<dbReference type="EMBL" id="SPNV01000376">
    <property type="protein sequence ID" value="KAF5855852.1"/>
    <property type="molecule type" value="Genomic_DNA"/>
</dbReference>
<reference evidence="2 3" key="1">
    <citation type="submission" date="2019-04" db="EMBL/GenBank/DDBJ databases">
        <title>Aspergillus burnettii sp. nov., novel species from soil in southeast Queensland.</title>
        <authorList>
            <person name="Gilchrist C.L.M."/>
            <person name="Pitt J.I."/>
            <person name="Lange L."/>
            <person name="Lacey H.J."/>
            <person name="Vuong D."/>
            <person name="Midgley D.J."/>
            <person name="Greenfield P."/>
            <person name="Bradbury M."/>
            <person name="Lacey E."/>
            <person name="Busk P.K."/>
            <person name="Pilgaard B."/>
            <person name="Chooi Y.H."/>
            <person name="Piggott A.M."/>
        </authorList>
    </citation>
    <scope>NUCLEOTIDE SEQUENCE [LARGE SCALE GENOMIC DNA]</scope>
    <source>
        <strain evidence="2 3">FRR 5400</strain>
    </source>
</reference>